<dbReference type="Proteomes" id="UP000324760">
    <property type="component" value="Chromosome"/>
</dbReference>
<dbReference type="GO" id="GO:0046872">
    <property type="term" value="F:metal ion binding"/>
    <property type="evidence" value="ECO:0007669"/>
    <property type="project" value="UniProtKB-KW"/>
</dbReference>
<keyword evidence="1" id="KW-0479">Metal-binding</keyword>
<dbReference type="Gene3D" id="1.10.150.240">
    <property type="entry name" value="Putative phosphatase, domain 2"/>
    <property type="match status" value="1"/>
</dbReference>
<dbReference type="InterPro" id="IPR023198">
    <property type="entry name" value="PGP-like_dom2"/>
</dbReference>
<evidence type="ECO:0000313" key="6">
    <source>
        <dbReference type="Proteomes" id="UP000324760"/>
    </source>
</evidence>
<keyword evidence="6" id="KW-1185">Reference proteome</keyword>
<dbReference type="RefSeq" id="WP_138988961.1">
    <property type="nucleotide sequence ID" value="NZ_CP043869.1"/>
</dbReference>
<evidence type="ECO:0000256" key="2">
    <source>
        <dbReference type="ARBA" id="ARBA00022801"/>
    </source>
</evidence>
<dbReference type="InterPro" id="IPR050155">
    <property type="entry name" value="HAD-like_hydrolase_sf"/>
</dbReference>
<dbReference type="OrthoDB" id="9776368at2"/>
<dbReference type="PRINTS" id="PR00413">
    <property type="entry name" value="HADHALOGNASE"/>
</dbReference>
<keyword evidence="4" id="KW-0119">Carbohydrate metabolism</keyword>
<gene>
    <name evidence="5" type="ORF">F0U83_04155</name>
</gene>
<dbReference type="GO" id="GO:0008967">
    <property type="term" value="F:phosphoglycolate phosphatase activity"/>
    <property type="evidence" value="ECO:0007669"/>
    <property type="project" value="TreeGrafter"/>
</dbReference>
<dbReference type="SFLD" id="SFLDG01135">
    <property type="entry name" value="C1.5.6:_HAD__Beta-PGM__Phospha"/>
    <property type="match status" value="1"/>
</dbReference>
<dbReference type="Gene3D" id="3.40.50.1000">
    <property type="entry name" value="HAD superfamily/HAD-like"/>
    <property type="match status" value="1"/>
</dbReference>
<evidence type="ECO:0000256" key="4">
    <source>
        <dbReference type="ARBA" id="ARBA00023277"/>
    </source>
</evidence>
<organism evidence="5 6">
    <name type="scientific">Neptunomonas concharum</name>
    <dbReference type="NCBI Taxonomy" id="1031538"/>
    <lineage>
        <taxon>Bacteria</taxon>
        <taxon>Pseudomonadati</taxon>
        <taxon>Pseudomonadota</taxon>
        <taxon>Gammaproteobacteria</taxon>
        <taxon>Oceanospirillales</taxon>
        <taxon>Oceanospirillaceae</taxon>
        <taxon>Neptunomonas</taxon>
    </lineage>
</organism>
<dbReference type="SFLD" id="SFLDS00003">
    <property type="entry name" value="Haloacid_Dehalogenase"/>
    <property type="match status" value="1"/>
</dbReference>
<evidence type="ECO:0000256" key="1">
    <source>
        <dbReference type="ARBA" id="ARBA00022723"/>
    </source>
</evidence>
<dbReference type="KEGG" id="ncu:F0U83_04155"/>
<dbReference type="EMBL" id="CP043869">
    <property type="protein sequence ID" value="QEQ95962.1"/>
    <property type="molecule type" value="Genomic_DNA"/>
</dbReference>
<dbReference type="GO" id="GO:0005829">
    <property type="term" value="C:cytosol"/>
    <property type="evidence" value="ECO:0007669"/>
    <property type="project" value="TreeGrafter"/>
</dbReference>
<dbReference type="Pfam" id="PF13419">
    <property type="entry name" value="HAD_2"/>
    <property type="match status" value="1"/>
</dbReference>
<reference evidence="5 6" key="1">
    <citation type="journal article" date="2019" name="Biochem. Eng. J.">
        <title>Metabolic engineering of the marine bacteria Neptunomonas concharum for the production of acetoin and meso-2,3-butanediol from acetate.</title>
        <authorList>
            <person name="Li W."/>
            <person name="Pu N."/>
            <person name="Liu C.-X."/>
            <person name="Yuan Q.-P."/>
            <person name="Li Z.-J."/>
        </authorList>
    </citation>
    <scope>NUCLEOTIDE SEQUENCE [LARGE SCALE GENOMIC DNA]</scope>
    <source>
        <strain evidence="5 6">JCM17730</strain>
    </source>
</reference>
<dbReference type="AlphaFoldDB" id="A0A5P1R9J3"/>
<evidence type="ECO:0000256" key="3">
    <source>
        <dbReference type="ARBA" id="ARBA00022842"/>
    </source>
</evidence>
<dbReference type="InterPro" id="IPR006439">
    <property type="entry name" value="HAD-SF_hydro_IA"/>
</dbReference>
<dbReference type="InterPro" id="IPR036412">
    <property type="entry name" value="HAD-like_sf"/>
</dbReference>
<evidence type="ECO:0000313" key="5">
    <source>
        <dbReference type="EMBL" id="QEQ95962.1"/>
    </source>
</evidence>
<proteinExistence type="predicted"/>
<dbReference type="PANTHER" id="PTHR43434:SF23">
    <property type="entry name" value="PHOSPHOGLYCOLATE PHOSPHATASE"/>
    <property type="match status" value="1"/>
</dbReference>
<sequence>MTTTKPIDAILFDLDGTLLDSAPDFYRIISLLMQEEGLSPPPFQQLRQVVSEGAKAMLSNALQLPREHEKILELQQRMLNLYADNPCIDSQLFPGTHALLTQLETLSIPWGVVTNKSEKFAAPILESLNLTSRCGILVCPEQVKNVKPDPEALYYACDALRVAPTRCIYVGDHKRDIEAGQNAHMTTVSALYGYISQSDDPSCWQSDHYINHITDISQIIESNLSLATHA</sequence>
<dbReference type="InterPro" id="IPR041492">
    <property type="entry name" value="HAD_2"/>
</dbReference>
<dbReference type="SFLD" id="SFLDG01129">
    <property type="entry name" value="C1.5:_HAD__Beta-PGM__Phosphata"/>
    <property type="match status" value="1"/>
</dbReference>
<dbReference type="NCBIfam" id="TIGR01509">
    <property type="entry name" value="HAD-SF-IA-v3"/>
    <property type="match status" value="1"/>
</dbReference>
<protein>
    <submittedName>
        <fullName evidence="5">HAD-IA family hydrolase</fullName>
    </submittedName>
</protein>
<dbReference type="GO" id="GO:0006281">
    <property type="term" value="P:DNA repair"/>
    <property type="evidence" value="ECO:0007669"/>
    <property type="project" value="TreeGrafter"/>
</dbReference>
<dbReference type="SUPFAM" id="SSF56784">
    <property type="entry name" value="HAD-like"/>
    <property type="match status" value="1"/>
</dbReference>
<dbReference type="PANTHER" id="PTHR43434">
    <property type="entry name" value="PHOSPHOGLYCOLATE PHOSPHATASE"/>
    <property type="match status" value="1"/>
</dbReference>
<dbReference type="FunFam" id="3.40.50.1000:FF:000022">
    <property type="entry name" value="Phosphoglycolate phosphatase"/>
    <property type="match status" value="1"/>
</dbReference>
<name>A0A5P1R9J3_9GAMM</name>
<keyword evidence="2 5" id="KW-0378">Hydrolase</keyword>
<keyword evidence="3" id="KW-0460">Magnesium</keyword>
<dbReference type="NCBIfam" id="TIGR01549">
    <property type="entry name" value="HAD-SF-IA-v1"/>
    <property type="match status" value="1"/>
</dbReference>
<dbReference type="InterPro" id="IPR023214">
    <property type="entry name" value="HAD_sf"/>
</dbReference>
<accession>A0A5P1R9J3</accession>